<feature type="domain" description="Radical SAM core" evidence="11">
    <location>
        <begin position="20"/>
        <end position="246"/>
    </location>
</feature>
<dbReference type="InterPro" id="IPR006638">
    <property type="entry name" value="Elp3/MiaA/NifB-like_rSAM"/>
</dbReference>
<dbReference type="EC" id="2.8.1.6" evidence="2"/>
<dbReference type="EMBL" id="ACJM01000022">
    <property type="protein sequence ID" value="EEG76227.1"/>
    <property type="molecule type" value="Genomic_DNA"/>
</dbReference>
<dbReference type="SFLD" id="SFLDG01098">
    <property type="entry name" value="Uncharacterised_Radical_SAM_Su"/>
    <property type="match status" value="1"/>
</dbReference>
<sequence>MIRISAGTAACMKLKKIKTDVHPTTAYLLLGEGCVMNCSFCPQSRTSSGGASRLGRVTWPSFTREDLKEGLKEAEGNNIKRVCLQGVRQGDKQESLLRTIKEIKNNSSLPLCISAWIKKPQEAEELFAAGADRLSIALDVVNPDAYKDIKGGSYKERLQLLLNCARRWPGKISTHIIIGVGETEEETVAIFDKLIKENVTIALFAFTPIKGTPLGSSAPPKIERYRRMQAALYLLKNKVIDYAAMNFKKGVLTGYGVPISDLREYLKGGSAFLTSGCPDCNRPFYNESPGSVLYNYPRPLTLEEEEAAVDCVLAGLEEGGNEVAGNLAFNS</sequence>
<dbReference type="InterPro" id="IPR058240">
    <property type="entry name" value="rSAM_sf"/>
</dbReference>
<reference evidence="12 13" key="1">
    <citation type="submission" date="2009-02" db="EMBL/GenBank/DDBJ databases">
        <title>Sequencing of the draft genome and assembly of Dethiobacter alkaliphilus AHT 1.</title>
        <authorList>
            <consortium name="US DOE Joint Genome Institute (JGI-PGF)"/>
            <person name="Lucas S."/>
            <person name="Copeland A."/>
            <person name="Lapidus A."/>
            <person name="Glavina del Rio T."/>
            <person name="Dalin E."/>
            <person name="Tice H."/>
            <person name="Bruce D."/>
            <person name="Goodwin L."/>
            <person name="Pitluck S."/>
            <person name="Larimer F."/>
            <person name="Land M.L."/>
            <person name="Hauser L."/>
            <person name="Muyzer G."/>
        </authorList>
    </citation>
    <scope>NUCLEOTIDE SEQUENCE [LARGE SCALE GENOMIC DNA]</scope>
    <source>
        <strain evidence="12 13">AHT 1</strain>
    </source>
</reference>
<name>C0GKB2_DETAL</name>
<dbReference type="GO" id="GO:0051537">
    <property type="term" value="F:2 iron, 2 sulfur cluster binding"/>
    <property type="evidence" value="ECO:0007669"/>
    <property type="project" value="UniProtKB-KW"/>
</dbReference>
<dbReference type="SFLD" id="SFLDS00029">
    <property type="entry name" value="Radical_SAM"/>
    <property type="match status" value="1"/>
</dbReference>
<dbReference type="Gene3D" id="3.20.20.70">
    <property type="entry name" value="Aldolase class I"/>
    <property type="match status" value="1"/>
</dbReference>
<dbReference type="InterPro" id="IPR007197">
    <property type="entry name" value="rSAM"/>
</dbReference>
<keyword evidence="3" id="KW-0004">4Fe-4S</keyword>
<evidence type="ECO:0000256" key="4">
    <source>
        <dbReference type="ARBA" id="ARBA00022691"/>
    </source>
</evidence>
<dbReference type="GO" id="GO:0009102">
    <property type="term" value="P:biotin biosynthetic process"/>
    <property type="evidence" value="ECO:0007669"/>
    <property type="project" value="UniProtKB-KW"/>
</dbReference>
<dbReference type="SMART" id="SM00729">
    <property type="entry name" value="Elp3"/>
    <property type="match status" value="1"/>
</dbReference>
<dbReference type="GO" id="GO:0004076">
    <property type="term" value="F:biotin synthase activity"/>
    <property type="evidence" value="ECO:0007669"/>
    <property type="project" value="UniProtKB-EC"/>
</dbReference>
<dbReference type="GO" id="GO:0046872">
    <property type="term" value="F:metal ion binding"/>
    <property type="evidence" value="ECO:0007669"/>
    <property type="project" value="UniProtKB-KW"/>
</dbReference>
<dbReference type="Proteomes" id="UP000006443">
    <property type="component" value="Unassembled WGS sequence"/>
</dbReference>
<dbReference type="STRING" id="555088.DealDRAFT_2921"/>
<dbReference type="SUPFAM" id="SSF102114">
    <property type="entry name" value="Radical SAM enzymes"/>
    <property type="match status" value="1"/>
</dbReference>
<dbReference type="InterPro" id="IPR002684">
    <property type="entry name" value="Biotin_synth/BioAB"/>
</dbReference>
<keyword evidence="4" id="KW-0949">S-adenosyl-L-methionine</keyword>
<keyword evidence="7" id="KW-0093">Biotin biosynthesis</keyword>
<evidence type="ECO:0000256" key="6">
    <source>
        <dbReference type="ARBA" id="ARBA00022723"/>
    </source>
</evidence>
<comment type="pathway">
    <text evidence="1">Cofactor biosynthesis; biotin biosynthesis; biotin from 7,8-diaminononanoate: step 2/2.</text>
</comment>
<gene>
    <name evidence="12" type="ORF">DealDRAFT_2921</name>
</gene>
<evidence type="ECO:0000256" key="7">
    <source>
        <dbReference type="ARBA" id="ARBA00022756"/>
    </source>
</evidence>
<dbReference type="OrthoDB" id="5495221at2"/>
<comment type="catalytic activity">
    <reaction evidence="10">
        <text>(4R,5S)-dethiobiotin + (sulfur carrier)-SH + 2 reduced [2Fe-2S]-[ferredoxin] + 2 S-adenosyl-L-methionine = (sulfur carrier)-H + biotin + 2 5'-deoxyadenosine + 2 L-methionine + 2 oxidized [2Fe-2S]-[ferredoxin]</text>
        <dbReference type="Rhea" id="RHEA:22060"/>
        <dbReference type="Rhea" id="RHEA-COMP:10000"/>
        <dbReference type="Rhea" id="RHEA-COMP:10001"/>
        <dbReference type="Rhea" id="RHEA-COMP:14737"/>
        <dbReference type="Rhea" id="RHEA-COMP:14739"/>
        <dbReference type="ChEBI" id="CHEBI:17319"/>
        <dbReference type="ChEBI" id="CHEBI:29917"/>
        <dbReference type="ChEBI" id="CHEBI:33737"/>
        <dbReference type="ChEBI" id="CHEBI:33738"/>
        <dbReference type="ChEBI" id="CHEBI:57586"/>
        <dbReference type="ChEBI" id="CHEBI:57844"/>
        <dbReference type="ChEBI" id="CHEBI:59789"/>
        <dbReference type="ChEBI" id="CHEBI:64428"/>
        <dbReference type="ChEBI" id="CHEBI:149473"/>
        <dbReference type="EC" id="2.8.1.6"/>
    </reaction>
</comment>
<evidence type="ECO:0000256" key="9">
    <source>
        <dbReference type="ARBA" id="ARBA00023014"/>
    </source>
</evidence>
<keyword evidence="6" id="KW-0479">Metal-binding</keyword>
<comment type="caution">
    <text evidence="12">The sequence shown here is derived from an EMBL/GenBank/DDBJ whole genome shotgun (WGS) entry which is preliminary data.</text>
</comment>
<evidence type="ECO:0000256" key="1">
    <source>
        <dbReference type="ARBA" id="ARBA00004942"/>
    </source>
</evidence>
<accession>C0GKB2</accession>
<dbReference type="eggNOG" id="COG2516">
    <property type="taxonomic scope" value="Bacteria"/>
</dbReference>
<keyword evidence="9" id="KW-0411">Iron-sulfur</keyword>
<dbReference type="PROSITE" id="PS51918">
    <property type="entry name" value="RADICAL_SAM"/>
    <property type="match status" value="1"/>
</dbReference>
<dbReference type="CDD" id="cd01335">
    <property type="entry name" value="Radical_SAM"/>
    <property type="match status" value="1"/>
</dbReference>
<evidence type="ECO:0000256" key="5">
    <source>
        <dbReference type="ARBA" id="ARBA00022714"/>
    </source>
</evidence>
<dbReference type="InterPro" id="IPR013785">
    <property type="entry name" value="Aldolase_TIM"/>
</dbReference>
<evidence type="ECO:0000256" key="10">
    <source>
        <dbReference type="ARBA" id="ARBA00051157"/>
    </source>
</evidence>
<evidence type="ECO:0000313" key="13">
    <source>
        <dbReference type="Proteomes" id="UP000006443"/>
    </source>
</evidence>
<dbReference type="PANTHER" id="PTHR22976:SF2">
    <property type="entry name" value="BIOTIN SYNTHASE, MITOCHONDRIAL"/>
    <property type="match status" value="1"/>
</dbReference>
<evidence type="ECO:0000256" key="3">
    <source>
        <dbReference type="ARBA" id="ARBA00022485"/>
    </source>
</evidence>
<organism evidence="12 13">
    <name type="scientific">Dethiobacter alkaliphilus AHT 1</name>
    <dbReference type="NCBI Taxonomy" id="555088"/>
    <lineage>
        <taxon>Bacteria</taxon>
        <taxon>Bacillati</taxon>
        <taxon>Bacillota</taxon>
        <taxon>Dethiobacteria</taxon>
        <taxon>Dethiobacterales</taxon>
        <taxon>Dethiobacteraceae</taxon>
        <taxon>Dethiobacter</taxon>
    </lineage>
</organism>
<protein>
    <recommendedName>
        <fullName evidence="2">biotin synthase</fullName>
        <ecNumber evidence="2">2.8.1.6</ecNumber>
    </recommendedName>
</protein>
<dbReference type="PANTHER" id="PTHR22976">
    <property type="entry name" value="BIOTIN SYNTHASE"/>
    <property type="match status" value="1"/>
</dbReference>
<keyword evidence="5" id="KW-0001">2Fe-2S</keyword>
<dbReference type="SFLD" id="SFLDG01082">
    <property type="entry name" value="B12-binding_domain_containing"/>
    <property type="match status" value="1"/>
</dbReference>
<evidence type="ECO:0000313" key="12">
    <source>
        <dbReference type="EMBL" id="EEG76227.1"/>
    </source>
</evidence>
<evidence type="ECO:0000256" key="8">
    <source>
        <dbReference type="ARBA" id="ARBA00023004"/>
    </source>
</evidence>
<dbReference type="Pfam" id="PF04055">
    <property type="entry name" value="Radical_SAM"/>
    <property type="match status" value="1"/>
</dbReference>
<keyword evidence="13" id="KW-1185">Reference proteome</keyword>
<dbReference type="AlphaFoldDB" id="C0GKB2"/>
<dbReference type="GO" id="GO:0051539">
    <property type="term" value="F:4 iron, 4 sulfur cluster binding"/>
    <property type="evidence" value="ECO:0007669"/>
    <property type="project" value="UniProtKB-KW"/>
</dbReference>
<evidence type="ECO:0000256" key="2">
    <source>
        <dbReference type="ARBA" id="ARBA00012236"/>
    </source>
</evidence>
<proteinExistence type="predicted"/>
<evidence type="ECO:0000259" key="11">
    <source>
        <dbReference type="PROSITE" id="PS51918"/>
    </source>
</evidence>
<keyword evidence="8" id="KW-0408">Iron</keyword>